<feature type="binding site" evidence="16">
    <location>
        <position position="91"/>
    </location>
    <ligand>
        <name>DNA</name>
        <dbReference type="ChEBI" id="CHEBI:16991"/>
    </ligand>
</feature>
<keyword evidence="6 16" id="KW-0863">Zinc-finger</keyword>
<evidence type="ECO:0000256" key="1">
    <source>
        <dbReference type="ARBA" id="ARBA00001668"/>
    </source>
</evidence>
<keyword evidence="5 16" id="KW-0227">DNA damage</keyword>
<keyword evidence="11 16" id="KW-0456">Lyase</keyword>
<keyword evidence="12 16" id="KW-0511">Multifunctional enzyme</keyword>
<keyword evidence="8 16" id="KW-0862">Zinc</keyword>
<dbReference type="InterPro" id="IPR012319">
    <property type="entry name" value="FPG_cat"/>
</dbReference>
<dbReference type="SUPFAM" id="SSF46946">
    <property type="entry name" value="S13-like H2TH domain"/>
    <property type="match status" value="1"/>
</dbReference>
<evidence type="ECO:0000256" key="5">
    <source>
        <dbReference type="ARBA" id="ARBA00022763"/>
    </source>
</evidence>
<dbReference type="SUPFAM" id="SSF57716">
    <property type="entry name" value="Glucocorticoid receptor-like (DNA-binding domain)"/>
    <property type="match status" value="1"/>
</dbReference>
<keyword evidence="10 16" id="KW-0234">DNA repair</keyword>
<comment type="catalytic activity">
    <reaction evidence="1 16">
        <text>Hydrolysis of DNA containing ring-opened 7-methylguanine residues, releasing 2,6-diamino-4-hydroxy-5-(N-methyl)formamidopyrimidine.</text>
        <dbReference type="EC" id="3.2.2.23"/>
    </reaction>
</comment>
<keyword evidence="4 16" id="KW-0479">Metal-binding</keyword>
<dbReference type="PROSITE" id="PS51068">
    <property type="entry name" value="FPG_CAT"/>
    <property type="match status" value="1"/>
</dbReference>
<dbReference type="GO" id="GO:0003690">
    <property type="term" value="F:double-stranded DNA binding"/>
    <property type="evidence" value="ECO:0007669"/>
    <property type="project" value="UniProtKB-ARBA"/>
</dbReference>
<dbReference type="Gene3D" id="3.20.190.10">
    <property type="entry name" value="MutM-like, N-terminal"/>
    <property type="match status" value="1"/>
</dbReference>
<evidence type="ECO:0000256" key="4">
    <source>
        <dbReference type="ARBA" id="ARBA00022723"/>
    </source>
</evidence>
<feature type="domain" description="Formamidopyrimidine-DNA glycosylase catalytic" evidence="18">
    <location>
        <begin position="2"/>
        <end position="113"/>
    </location>
</feature>
<reference evidence="19 20" key="1">
    <citation type="submission" date="2019-08" db="EMBL/GenBank/DDBJ databases">
        <authorList>
            <person name="Lei W."/>
        </authorList>
    </citation>
    <scope>NUCLEOTIDE SEQUENCE [LARGE SCALE GENOMIC DNA]</scope>
    <source>
        <strain evidence="19 20">CCUG 66496</strain>
    </source>
</reference>
<accession>A0A5C5SGH1</accession>
<feature type="active site" description="Proton donor" evidence="16">
    <location>
        <position position="3"/>
    </location>
</feature>
<dbReference type="AlphaFoldDB" id="A0A5C5SGH1"/>
<comment type="function">
    <text evidence="15">Involved in base excision repair of DNA damaged by oxidation or by mutagenic agents. Acts as a DNA glycosylase that recognizes and removes damaged bases. Has a preference for oxidized purines, such as 7,8-dihydro-8-oxoguanine (8-oxoG). Has AP (apurinic/apyrimidinic) lyase activity and introduces nicks in the DNA strand. Cleaves the DNA backbone by beta-delta elimination to generate a single-strand break at the site of the removed base with both 3'- and 5'-phosphates.</text>
</comment>
<keyword evidence="7 16" id="KW-0378">Hydrolase</keyword>
<protein>
    <recommendedName>
        <fullName evidence="16">Formamidopyrimidine-DNA glycosylase</fullName>
        <shortName evidence="16">Fapy-DNA glycosylase</shortName>
        <ecNumber evidence="16">3.2.2.23</ecNumber>
    </recommendedName>
    <alternativeName>
        <fullName evidence="16">DNA-(apurinic or apyrimidinic site) lyase MutM</fullName>
        <shortName evidence="16">AP lyase MutM</shortName>
        <ecNumber evidence="16">4.2.99.18</ecNumber>
    </alternativeName>
</protein>
<name>A0A5C5SGH1_9STRE</name>
<comment type="caution">
    <text evidence="19">The sequence shown here is derived from an EMBL/GenBank/DDBJ whole genome shotgun (WGS) entry which is preliminary data.</text>
</comment>
<keyword evidence="13 16" id="KW-0326">Glycosidase</keyword>
<dbReference type="NCBIfam" id="NF002211">
    <property type="entry name" value="PRK01103.1"/>
    <property type="match status" value="1"/>
</dbReference>
<dbReference type="EMBL" id="VOHL01000001">
    <property type="protein sequence ID" value="TWS99233.1"/>
    <property type="molecule type" value="Genomic_DNA"/>
</dbReference>
<dbReference type="PANTHER" id="PTHR22993:SF9">
    <property type="entry name" value="FORMAMIDOPYRIMIDINE-DNA GLYCOSYLASE"/>
    <property type="match status" value="1"/>
</dbReference>
<dbReference type="GO" id="GO:0008270">
    <property type="term" value="F:zinc ion binding"/>
    <property type="evidence" value="ECO:0007669"/>
    <property type="project" value="UniProtKB-UniRule"/>
</dbReference>
<dbReference type="InterPro" id="IPR010663">
    <property type="entry name" value="Znf_FPG/IleRS"/>
</dbReference>
<proteinExistence type="inferred from homology"/>
<dbReference type="SUPFAM" id="SSF81624">
    <property type="entry name" value="N-terminal domain of MutM-like DNA repair proteins"/>
    <property type="match status" value="1"/>
</dbReference>
<sequence>MPELPEVESVRRSLEPLVVGKTIERVVISYTPLVVTGAEHLRQKLTGQTVMGLGRRGKYLIFELTDGLLISHLRMEGKYLMFSKNGTFDKHCHVFFHLSDGQVLIYHDVRKFGTMEYLAKGEEEAYFASKKLGPEPNEQDFQLPPFVHGLEKSKKKIKPHLLDQTLVAGLGNIYVDEVLWAAQLHPERLSQSLSLAEIESLHGEIIRVLQLGIEKGGSSIRTYKNALGMAGSMQDYLQVYGKQGQPCSRCMSPIAKIKVQGRGTHLCPQCQKE</sequence>
<dbReference type="InterPro" id="IPR010979">
    <property type="entry name" value="Ribosomal_uS13-like_H2TH"/>
</dbReference>
<evidence type="ECO:0000256" key="11">
    <source>
        <dbReference type="ARBA" id="ARBA00023239"/>
    </source>
</evidence>
<evidence type="ECO:0000256" key="15">
    <source>
        <dbReference type="ARBA" id="ARBA00060177"/>
    </source>
</evidence>
<dbReference type="Pfam" id="PF06827">
    <property type="entry name" value="zf-FPG_IleRS"/>
    <property type="match status" value="1"/>
</dbReference>
<evidence type="ECO:0000256" key="6">
    <source>
        <dbReference type="ARBA" id="ARBA00022771"/>
    </source>
</evidence>
<gene>
    <name evidence="16 19" type="primary">mutM</name>
    <name evidence="16" type="synonym">fpg</name>
    <name evidence="19" type="ORF">FRX57_03275</name>
</gene>
<dbReference type="EC" id="3.2.2.23" evidence="16"/>
<dbReference type="EC" id="4.2.99.18" evidence="16"/>
<feature type="binding site" evidence="16">
    <location>
        <position position="110"/>
    </location>
    <ligand>
        <name>DNA</name>
        <dbReference type="ChEBI" id="CHEBI:16991"/>
    </ligand>
</feature>
<dbReference type="NCBIfam" id="TIGR00577">
    <property type="entry name" value="fpg"/>
    <property type="match status" value="1"/>
</dbReference>
<evidence type="ECO:0000256" key="8">
    <source>
        <dbReference type="ARBA" id="ARBA00022833"/>
    </source>
</evidence>
<dbReference type="GO" id="GO:0140078">
    <property type="term" value="F:class I DNA-(apurinic or apyrimidinic site) endonuclease activity"/>
    <property type="evidence" value="ECO:0007669"/>
    <property type="project" value="UniProtKB-EC"/>
</dbReference>
<dbReference type="Pfam" id="PF06831">
    <property type="entry name" value="H2TH"/>
    <property type="match status" value="1"/>
</dbReference>
<evidence type="ECO:0000256" key="13">
    <source>
        <dbReference type="ARBA" id="ARBA00023295"/>
    </source>
</evidence>
<dbReference type="InterPro" id="IPR020629">
    <property type="entry name" value="FPG_Glyclase"/>
</dbReference>
<dbReference type="OrthoDB" id="9800855at2"/>
<comment type="catalytic activity">
    <reaction evidence="14 16">
        <text>2'-deoxyribonucleotide-(2'-deoxyribose 5'-phosphate)-2'-deoxyribonucleotide-DNA = a 3'-end 2'-deoxyribonucleotide-(2,3-dehydro-2,3-deoxyribose 5'-phosphate)-DNA + a 5'-end 5'-phospho-2'-deoxyribonucleoside-DNA + H(+)</text>
        <dbReference type="Rhea" id="RHEA:66592"/>
        <dbReference type="Rhea" id="RHEA-COMP:13180"/>
        <dbReference type="Rhea" id="RHEA-COMP:16897"/>
        <dbReference type="Rhea" id="RHEA-COMP:17067"/>
        <dbReference type="ChEBI" id="CHEBI:15378"/>
        <dbReference type="ChEBI" id="CHEBI:136412"/>
        <dbReference type="ChEBI" id="CHEBI:157695"/>
        <dbReference type="ChEBI" id="CHEBI:167181"/>
        <dbReference type="EC" id="4.2.99.18"/>
    </reaction>
</comment>
<dbReference type="GO" id="GO:0003684">
    <property type="term" value="F:damaged DNA binding"/>
    <property type="evidence" value="ECO:0007669"/>
    <property type="project" value="InterPro"/>
</dbReference>
<dbReference type="GO" id="GO:0006284">
    <property type="term" value="P:base-excision repair"/>
    <property type="evidence" value="ECO:0007669"/>
    <property type="project" value="InterPro"/>
</dbReference>
<evidence type="ECO:0000313" key="20">
    <source>
        <dbReference type="Proteomes" id="UP000317430"/>
    </source>
</evidence>
<feature type="active site" description="Proton donor; for delta-elimination activity" evidence="16">
    <location>
        <position position="262"/>
    </location>
</feature>
<evidence type="ECO:0000256" key="9">
    <source>
        <dbReference type="ARBA" id="ARBA00023125"/>
    </source>
</evidence>
<evidence type="ECO:0000259" key="18">
    <source>
        <dbReference type="PROSITE" id="PS51068"/>
    </source>
</evidence>
<comment type="function">
    <text evidence="16">Involved in base excision repair of DNA damaged by oxidation or by mutagenic agents. Acts as DNA glycosylase that recognizes and removes damaged bases. Has a preference for oxidized purines, such as 7,8-dihydro-8-oxoguanine (8-oxoG). Has AP (apurinic/apyrimidinic) lyase activity and introduces nicks in the DNA strand. Cleaves the DNA backbone by beta-delta elimination to generate a single-strand break at the site of the removed base with both 3'- and 5'-phosphates.</text>
</comment>
<evidence type="ECO:0000256" key="2">
    <source>
        <dbReference type="ARBA" id="ARBA00009409"/>
    </source>
</evidence>
<dbReference type="InterPro" id="IPR015886">
    <property type="entry name" value="H2TH_FPG"/>
</dbReference>
<comment type="caution">
    <text evidence="16">Lacks conserved residue(s) required for the propagation of feature annotation.</text>
</comment>
<dbReference type="SMART" id="SM00898">
    <property type="entry name" value="Fapy_DNA_glyco"/>
    <property type="match status" value="1"/>
</dbReference>
<evidence type="ECO:0000256" key="10">
    <source>
        <dbReference type="ARBA" id="ARBA00023204"/>
    </source>
</evidence>
<organism evidence="19 20">
    <name type="scientific">Streptococcus cuniculipharyngis</name>
    <dbReference type="NCBI Taxonomy" id="1562651"/>
    <lineage>
        <taxon>Bacteria</taxon>
        <taxon>Bacillati</taxon>
        <taxon>Bacillota</taxon>
        <taxon>Bacilli</taxon>
        <taxon>Lactobacillales</taxon>
        <taxon>Streptococcaceae</taxon>
        <taxon>Streptococcus</taxon>
    </lineage>
</organism>
<dbReference type="SMART" id="SM01232">
    <property type="entry name" value="H2TH"/>
    <property type="match status" value="1"/>
</dbReference>
<dbReference type="Proteomes" id="UP000317430">
    <property type="component" value="Unassembled WGS sequence"/>
</dbReference>
<evidence type="ECO:0000259" key="17">
    <source>
        <dbReference type="PROSITE" id="PS51066"/>
    </source>
</evidence>
<dbReference type="RefSeq" id="WP_146566593.1">
    <property type="nucleotide sequence ID" value="NZ_VOHL01000001.1"/>
</dbReference>
<feature type="domain" description="FPG-type" evidence="17">
    <location>
        <begin position="238"/>
        <end position="272"/>
    </location>
</feature>
<dbReference type="PANTHER" id="PTHR22993">
    <property type="entry name" value="FORMAMIDOPYRIMIDINE-DNA GLYCOSYLASE"/>
    <property type="match status" value="1"/>
</dbReference>
<evidence type="ECO:0000256" key="12">
    <source>
        <dbReference type="ARBA" id="ARBA00023268"/>
    </source>
</evidence>
<evidence type="ECO:0000256" key="14">
    <source>
        <dbReference type="ARBA" id="ARBA00044632"/>
    </source>
</evidence>
<evidence type="ECO:0000256" key="16">
    <source>
        <dbReference type="HAMAP-Rule" id="MF_00103"/>
    </source>
</evidence>
<evidence type="ECO:0000256" key="7">
    <source>
        <dbReference type="ARBA" id="ARBA00022801"/>
    </source>
</evidence>
<comment type="cofactor">
    <cofactor evidence="16">
        <name>Zn(2+)</name>
        <dbReference type="ChEBI" id="CHEBI:29105"/>
    </cofactor>
    <text evidence="16">Binds 1 zinc ion per subunit.</text>
</comment>
<keyword evidence="20" id="KW-1185">Reference proteome</keyword>
<keyword evidence="9 16" id="KW-0238">DNA-binding</keyword>
<feature type="active site" description="Schiff-base intermediate with DNA" evidence="16">
    <location>
        <position position="2"/>
    </location>
</feature>
<dbReference type="Gene3D" id="1.10.8.50">
    <property type="match status" value="1"/>
</dbReference>
<dbReference type="InterPro" id="IPR035937">
    <property type="entry name" value="FPG_N"/>
</dbReference>
<evidence type="ECO:0000313" key="19">
    <source>
        <dbReference type="EMBL" id="TWS99233.1"/>
    </source>
</evidence>
<dbReference type="PROSITE" id="PS51066">
    <property type="entry name" value="ZF_FPG_2"/>
    <property type="match status" value="1"/>
</dbReference>
<dbReference type="FunFam" id="1.10.8.50:FF:000003">
    <property type="entry name" value="Formamidopyrimidine-DNA glycosylase"/>
    <property type="match status" value="1"/>
</dbReference>
<comment type="similarity">
    <text evidence="2 16">Belongs to the FPG family.</text>
</comment>
<dbReference type="Pfam" id="PF01149">
    <property type="entry name" value="Fapy_DNA_glyco"/>
    <property type="match status" value="1"/>
</dbReference>
<dbReference type="FunFam" id="3.20.190.10:FF:000001">
    <property type="entry name" value="Formamidopyrimidine-DNA glycosylase"/>
    <property type="match status" value="1"/>
</dbReference>
<feature type="active site" description="Proton donor; for beta-elimination activity" evidence="16">
    <location>
        <position position="58"/>
    </location>
</feature>
<dbReference type="HAMAP" id="MF_00103">
    <property type="entry name" value="Fapy_DNA_glycosyl"/>
    <property type="match status" value="1"/>
</dbReference>
<dbReference type="GO" id="GO:0034039">
    <property type="term" value="F:8-oxo-7,8-dihydroguanine DNA N-glycosylase activity"/>
    <property type="evidence" value="ECO:0007669"/>
    <property type="project" value="TreeGrafter"/>
</dbReference>
<evidence type="ECO:0000256" key="3">
    <source>
        <dbReference type="ARBA" id="ARBA00011245"/>
    </source>
</evidence>
<comment type="subunit">
    <text evidence="3 16">Monomer.</text>
</comment>
<dbReference type="InterPro" id="IPR000214">
    <property type="entry name" value="Znf_DNA_glyclase/AP_lyase"/>
</dbReference>
<dbReference type="CDD" id="cd08966">
    <property type="entry name" value="EcFpg-like_N"/>
    <property type="match status" value="1"/>
</dbReference>